<feature type="transmembrane region" description="Helical" evidence="1">
    <location>
        <begin position="162"/>
        <end position="184"/>
    </location>
</feature>
<proteinExistence type="predicted"/>
<evidence type="ECO:0000313" key="4">
    <source>
        <dbReference type="Proteomes" id="UP000053789"/>
    </source>
</evidence>
<keyword evidence="1" id="KW-1133">Transmembrane helix</keyword>
<keyword evidence="4" id="KW-1185">Reference proteome</keyword>
<dbReference type="Proteomes" id="UP000053789">
    <property type="component" value="Unassembled WGS sequence"/>
</dbReference>
<reference evidence="3" key="1">
    <citation type="submission" date="2015-01" db="EMBL/GenBank/DDBJ databases">
        <title>The Genome Sequence of Cladophialophora bantiana CBS 173.52.</title>
        <authorList>
            <consortium name="The Broad Institute Genomics Platform"/>
            <person name="Cuomo C."/>
            <person name="de Hoog S."/>
            <person name="Gorbushina A."/>
            <person name="Stielow B."/>
            <person name="Teixiera M."/>
            <person name="Abouelleil A."/>
            <person name="Chapman S.B."/>
            <person name="Priest M."/>
            <person name="Young S.K."/>
            <person name="Wortman J."/>
            <person name="Nusbaum C."/>
            <person name="Birren B."/>
        </authorList>
    </citation>
    <scope>NUCLEOTIDE SEQUENCE [LARGE SCALE GENOMIC DNA]</scope>
    <source>
        <strain evidence="3">CBS 173.52</strain>
    </source>
</reference>
<dbReference type="VEuPathDB" id="FungiDB:Z519_01090"/>
<evidence type="ECO:0000313" key="3">
    <source>
        <dbReference type="EMBL" id="KIW97506.1"/>
    </source>
</evidence>
<dbReference type="OrthoDB" id="4157042at2759"/>
<evidence type="ECO:0000256" key="2">
    <source>
        <dbReference type="SAM" id="SignalP"/>
    </source>
</evidence>
<keyword evidence="2" id="KW-0732">Signal</keyword>
<dbReference type="RefSeq" id="XP_016624175.1">
    <property type="nucleotide sequence ID" value="XM_016758847.1"/>
</dbReference>
<evidence type="ECO:0008006" key="5">
    <source>
        <dbReference type="Google" id="ProtNLM"/>
    </source>
</evidence>
<feature type="transmembrane region" description="Helical" evidence="1">
    <location>
        <begin position="128"/>
        <end position="150"/>
    </location>
</feature>
<protein>
    <recommendedName>
        <fullName evidence="5">Amino acid permease/ SLC12A domain-containing protein</fullName>
    </recommendedName>
</protein>
<keyword evidence="1" id="KW-0472">Membrane</keyword>
<dbReference type="AlphaFoldDB" id="A0A0D2F5Q2"/>
<feature type="signal peptide" evidence="2">
    <location>
        <begin position="1"/>
        <end position="15"/>
    </location>
</feature>
<keyword evidence="1" id="KW-0812">Transmembrane</keyword>
<organism evidence="3 4">
    <name type="scientific">Cladophialophora bantiana (strain ATCC 10958 / CBS 173.52 / CDC B-1940 / NIH 8579)</name>
    <name type="common">Xylohypha bantiana</name>
    <dbReference type="NCBI Taxonomy" id="1442370"/>
    <lineage>
        <taxon>Eukaryota</taxon>
        <taxon>Fungi</taxon>
        <taxon>Dikarya</taxon>
        <taxon>Ascomycota</taxon>
        <taxon>Pezizomycotina</taxon>
        <taxon>Eurotiomycetes</taxon>
        <taxon>Chaetothyriomycetidae</taxon>
        <taxon>Chaetothyriales</taxon>
        <taxon>Herpotrichiellaceae</taxon>
        <taxon>Cladophialophora</taxon>
    </lineage>
</organism>
<sequence>MILTLLFFFGDAVFRFLRYRHYTVDIMYLWAEVVRDNPQSIAEFWLFISIFASCEEAAQLGNVAQRGGLRTQTLATPLTTTNTILIGVSIGVYGVMTVAGIYETTIALSFNIADDAKYHSGIHKYRRYWTVLIVAFLACSMLGLAFVMVFDWFNMEPYDLFSMIYAIVYAATTAVMLFCIASLIKIQNPMADEEPS</sequence>
<gene>
    <name evidence="3" type="ORF">Z519_01090</name>
</gene>
<accession>A0A0D2F5Q2</accession>
<dbReference type="GeneID" id="27694018"/>
<dbReference type="HOGENOM" id="CLU_1390066_0_0_1"/>
<evidence type="ECO:0000256" key="1">
    <source>
        <dbReference type="SAM" id="Phobius"/>
    </source>
</evidence>
<name>A0A0D2F5Q2_CLAB1</name>
<feature type="transmembrane region" description="Helical" evidence="1">
    <location>
        <begin position="84"/>
        <end position="108"/>
    </location>
</feature>
<dbReference type="EMBL" id="KN846981">
    <property type="protein sequence ID" value="KIW97506.1"/>
    <property type="molecule type" value="Genomic_DNA"/>
</dbReference>
<feature type="chain" id="PRO_5012813809" description="Amino acid permease/ SLC12A domain-containing protein" evidence="2">
    <location>
        <begin position="16"/>
        <end position="196"/>
    </location>
</feature>